<keyword evidence="5 6" id="KW-0472">Membrane</keyword>
<dbReference type="PANTHER" id="PTHR43385:SF1">
    <property type="entry name" value="RIBOFLAVIN TRANSPORTER RIBJ"/>
    <property type="match status" value="1"/>
</dbReference>
<feature type="transmembrane region" description="Helical" evidence="6">
    <location>
        <begin position="178"/>
        <end position="197"/>
    </location>
</feature>
<feature type="transmembrane region" description="Helical" evidence="6">
    <location>
        <begin position="12"/>
        <end position="31"/>
    </location>
</feature>
<comment type="subcellular location">
    <subcellularLocation>
        <location evidence="1">Membrane</location>
        <topology evidence="1">Multi-pass membrane protein</topology>
    </subcellularLocation>
</comment>
<feature type="transmembrane region" description="Helical" evidence="6">
    <location>
        <begin position="299"/>
        <end position="315"/>
    </location>
</feature>
<dbReference type="GO" id="GO:0016020">
    <property type="term" value="C:membrane"/>
    <property type="evidence" value="ECO:0007669"/>
    <property type="project" value="UniProtKB-SubCell"/>
</dbReference>
<evidence type="ECO:0000259" key="7">
    <source>
        <dbReference type="PROSITE" id="PS50850"/>
    </source>
</evidence>
<feature type="transmembrane region" description="Helical" evidence="6">
    <location>
        <begin position="354"/>
        <end position="380"/>
    </location>
</feature>
<name>A0A7S1MJN1_NEODS</name>
<reference evidence="8" key="1">
    <citation type="submission" date="2021-01" db="EMBL/GenBank/DDBJ databases">
        <authorList>
            <person name="Corre E."/>
            <person name="Pelletier E."/>
            <person name="Niang G."/>
            <person name="Scheremetjew M."/>
            <person name="Finn R."/>
            <person name="Kale V."/>
            <person name="Holt S."/>
            <person name="Cochrane G."/>
            <person name="Meng A."/>
            <person name="Brown T."/>
            <person name="Cohen L."/>
        </authorList>
    </citation>
    <scope>NUCLEOTIDE SEQUENCE</scope>
    <source>
        <strain evidence="8">CCAP 1951/1</strain>
    </source>
</reference>
<evidence type="ECO:0000256" key="1">
    <source>
        <dbReference type="ARBA" id="ARBA00004141"/>
    </source>
</evidence>
<feature type="transmembrane region" description="Helical" evidence="6">
    <location>
        <begin position="223"/>
        <end position="250"/>
    </location>
</feature>
<evidence type="ECO:0000313" key="8">
    <source>
        <dbReference type="EMBL" id="CAD9133463.1"/>
    </source>
</evidence>
<dbReference type="EMBL" id="HBGF01035420">
    <property type="protein sequence ID" value="CAD9133463.1"/>
    <property type="molecule type" value="Transcribed_RNA"/>
</dbReference>
<accession>A0A7S1MJN1</accession>
<evidence type="ECO:0000256" key="4">
    <source>
        <dbReference type="ARBA" id="ARBA00022989"/>
    </source>
</evidence>
<dbReference type="InterPro" id="IPR020846">
    <property type="entry name" value="MFS_dom"/>
</dbReference>
<evidence type="ECO:0000256" key="5">
    <source>
        <dbReference type="ARBA" id="ARBA00023136"/>
    </source>
</evidence>
<organism evidence="8">
    <name type="scientific">Neobodo designis</name>
    <name type="common">Flagellated protozoan</name>
    <name type="synonym">Bodo designis</name>
    <dbReference type="NCBI Taxonomy" id="312471"/>
    <lineage>
        <taxon>Eukaryota</taxon>
        <taxon>Discoba</taxon>
        <taxon>Euglenozoa</taxon>
        <taxon>Kinetoplastea</taxon>
        <taxon>Metakinetoplastina</taxon>
        <taxon>Neobodonida</taxon>
        <taxon>Neobodo</taxon>
    </lineage>
</organism>
<keyword evidence="2" id="KW-0813">Transport</keyword>
<dbReference type="PROSITE" id="PS50850">
    <property type="entry name" value="MFS"/>
    <property type="match status" value="1"/>
</dbReference>
<dbReference type="Gene3D" id="1.20.1250.20">
    <property type="entry name" value="MFS general substrate transporter like domains"/>
    <property type="match status" value="1"/>
</dbReference>
<gene>
    <name evidence="8" type="ORF">NDES1114_LOCUS23773</name>
</gene>
<feature type="transmembrane region" description="Helical" evidence="6">
    <location>
        <begin position="112"/>
        <end position="139"/>
    </location>
</feature>
<feature type="domain" description="Major facilitator superfamily (MFS) profile" evidence="7">
    <location>
        <begin position="15"/>
        <end position="414"/>
    </location>
</feature>
<dbReference type="InterPro" id="IPR011701">
    <property type="entry name" value="MFS"/>
</dbReference>
<feature type="transmembrane region" description="Helical" evidence="6">
    <location>
        <begin position="87"/>
        <end position="106"/>
    </location>
</feature>
<proteinExistence type="predicted"/>
<keyword evidence="4 6" id="KW-1133">Transmembrane helix</keyword>
<evidence type="ECO:0000256" key="2">
    <source>
        <dbReference type="ARBA" id="ARBA00022448"/>
    </source>
</evidence>
<sequence length="439" mass="45892">MDDSARRVKPKDHWFGIVVAVIIFLCQFGIYGSTNSYSLFAHQISEDESLGKPSSTEVSFGNSIGNGLAPVMAIVAGALCDRVGPRVVLITACVLTSAGWLLSSFAENTITLILSYSLPVCLGSACLSTPGGAAVSSWLDKRLSLGMGIAYSGNGAGSSVIVPIAGVLASNLQWRTSFRIMALFPTIGLVAALFLSFRTAPEPRKPLSPQERRFLAALLSSRAFWILWTSGVLFSFTFFAVLYIIVPFGSSYGEPGTFYAQYSRIEVSKAATLFTFFGVFKWVGSLTLGTLAHRTEPRLVFGSCAGLVGLTLSLWPLSTVYYQLAIGASVVGFGFAGMFATLPAMTAKCFAGKFAGLAIGATMSSFAVGGFSGPPVILAIKAASAGSLTGSFGAMGLAVVSSGAVCFVCGNGYLGHQRFASDADPEPLVEASESVNSNA</sequence>
<evidence type="ECO:0000256" key="6">
    <source>
        <dbReference type="SAM" id="Phobius"/>
    </source>
</evidence>
<dbReference type="Pfam" id="PF07690">
    <property type="entry name" value="MFS_1"/>
    <property type="match status" value="1"/>
</dbReference>
<feature type="transmembrane region" description="Helical" evidence="6">
    <location>
        <begin position="60"/>
        <end position="80"/>
    </location>
</feature>
<dbReference type="GO" id="GO:0022857">
    <property type="term" value="F:transmembrane transporter activity"/>
    <property type="evidence" value="ECO:0007669"/>
    <property type="project" value="InterPro"/>
</dbReference>
<dbReference type="PANTHER" id="PTHR43385">
    <property type="entry name" value="RIBOFLAVIN TRANSPORTER RIBJ"/>
    <property type="match status" value="1"/>
</dbReference>
<dbReference type="AlphaFoldDB" id="A0A7S1MJN1"/>
<dbReference type="InterPro" id="IPR052983">
    <property type="entry name" value="MFS_Riboflavin_Transporter"/>
</dbReference>
<feature type="transmembrane region" description="Helical" evidence="6">
    <location>
        <begin position="151"/>
        <end position="172"/>
    </location>
</feature>
<feature type="transmembrane region" description="Helical" evidence="6">
    <location>
        <begin position="392"/>
        <end position="414"/>
    </location>
</feature>
<protein>
    <recommendedName>
        <fullName evidence="7">Major facilitator superfamily (MFS) profile domain-containing protein</fullName>
    </recommendedName>
</protein>
<feature type="transmembrane region" description="Helical" evidence="6">
    <location>
        <begin position="270"/>
        <end position="292"/>
    </location>
</feature>
<feature type="transmembrane region" description="Helical" evidence="6">
    <location>
        <begin position="321"/>
        <end position="342"/>
    </location>
</feature>
<keyword evidence="3 6" id="KW-0812">Transmembrane</keyword>
<dbReference type="InterPro" id="IPR036259">
    <property type="entry name" value="MFS_trans_sf"/>
</dbReference>
<dbReference type="SUPFAM" id="SSF103473">
    <property type="entry name" value="MFS general substrate transporter"/>
    <property type="match status" value="1"/>
</dbReference>
<evidence type="ECO:0000256" key="3">
    <source>
        <dbReference type="ARBA" id="ARBA00022692"/>
    </source>
</evidence>